<dbReference type="Pfam" id="PF00484">
    <property type="entry name" value="Pro_CA"/>
    <property type="match status" value="1"/>
</dbReference>
<accession>F4P998</accession>
<dbReference type="InParanoid" id="F4P998"/>
<dbReference type="Proteomes" id="UP000007241">
    <property type="component" value="Unassembled WGS sequence"/>
</dbReference>
<feature type="region of interest" description="Disordered" evidence="10">
    <location>
        <begin position="276"/>
        <end position="325"/>
    </location>
</feature>
<dbReference type="OrthoDB" id="10248475at2759"/>
<dbReference type="GO" id="GO:0008270">
    <property type="term" value="F:zinc ion binding"/>
    <property type="evidence" value="ECO:0007669"/>
    <property type="project" value="UniProtKB-UniRule"/>
</dbReference>
<dbReference type="RefSeq" id="XP_006681028.1">
    <property type="nucleotide sequence ID" value="XM_006680965.1"/>
</dbReference>
<feature type="binding site" evidence="8">
    <location>
        <position position="109"/>
    </location>
    <ligand>
        <name>Zn(2+)</name>
        <dbReference type="ChEBI" id="CHEBI:29105"/>
    </ligand>
</feature>
<evidence type="ECO:0000256" key="10">
    <source>
        <dbReference type="SAM" id="MobiDB-lite"/>
    </source>
</evidence>
<comment type="similarity">
    <text evidence="2 9">Belongs to the beta-class carbonic anhydrase family.</text>
</comment>
<feature type="compositionally biased region" description="Low complexity" evidence="10">
    <location>
        <begin position="283"/>
        <end position="295"/>
    </location>
</feature>
<evidence type="ECO:0000256" key="6">
    <source>
        <dbReference type="ARBA" id="ARBA00023239"/>
    </source>
</evidence>
<feature type="binding site" evidence="8">
    <location>
        <position position="168"/>
    </location>
    <ligand>
        <name>Zn(2+)</name>
        <dbReference type="ChEBI" id="CHEBI:29105"/>
    </ligand>
</feature>
<evidence type="ECO:0000256" key="3">
    <source>
        <dbReference type="ARBA" id="ARBA00012925"/>
    </source>
</evidence>
<comment type="function">
    <text evidence="1 9">Reversible hydration of carbon dioxide.</text>
</comment>
<dbReference type="GO" id="GO:0004089">
    <property type="term" value="F:carbonate dehydratase activity"/>
    <property type="evidence" value="ECO:0007669"/>
    <property type="project" value="UniProtKB-UniRule"/>
</dbReference>
<dbReference type="FunFam" id="3.40.1050.10:FF:000003">
    <property type="entry name" value="Carbonic anhydrase"/>
    <property type="match status" value="1"/>
</dbReference>
<feature type="binding site" evidence="8">
    <location>
        <position position="107"/>
    </location>
    <ligand>
        <name>Zn(2+)</name>
        <dbReference type="ChEBI" id="CHEBI:29105"/>
    </ligand>
</feature>
<dbReference type="InterPro" id="IPR015892">
    <property type="entry name" value="Carbonic_anhydrase_CS"/>
</dbReference>
<dbReference type="InterPro" id="IPR036874">
    <property type="entry name" value="Carbonic_anhydrase_sf"/>
</dbReference>
<name>F4P998_BATDJ</name>
<evidence type="ECO:0000256" key="7">
    <source>
        <dbReference type="ARBA" id="ARBA00048348"/>
    </source>
</evidence>
<dbReference type="HOGENOM" id="CLU_855254_0_0_1"/>
<comment type="cofactor">
    <cofactor evidence="8">
        <name>Zn(2+)</name>
        <dbReference type="ChEBI" id="CHEBI:29105"/>
    </cofactor>
    <text evidence="8">Binds 1 zinc ion per subunit.</text>
</comment>
<evidence type="ECO:0000256" key="2">
    <source>
        <dbReference type="ARBA" id="ARBA00006217"/>
    </source>
</evidence>
<feature type="binding site" evidence="8">
    <location>
        <position position="171"/>
    </location>
    <ligand>
        <name>Zn(2+)</name>
        <dbReference type="ChEBI" id="CHEBI:29105"/>
    </ligand>
</feature>
<evidence type="ECO:0000313" key="12">
    <source>
        <dbReference type="Proteomes" id="UP000007241"/>
    </source>
</evidence>
<dbReference type="CDD" id="cd00884">
    <property type="entry name" value="beta_CA_cladeB"/>
    <property type="match status" value="1"/>
</dbReference>
<keyword evidence="6 9" id="KW-0456">Lyase</keyword>
<dbReference type="OMA" id="SKNDYSY"/>
<dbReference type="GO" id="GO:0015976">
    <property type="term" value="P:carbon utilization"/>
    <property type="evidence" value="ECO:0007669"/>
    <property type="project" value="InterPro"/>
</dbReference>
<dbReference type="InterPro" id="IPR001765">
    <property type="entry name" value="Carbonic_anhydrase"/>
</dbReference>
<evidence type="ECO:0000256" key="1">
    <source>
        <dbReference type="ARBA" id="ARBA00002904"/>
    </source>
</evidence>
<comment type="catalytic activity">
    <reaction evidence="7 9">
        <text>hydrogencarbonate + H(+) = CO2 + H2O</text>
        <dbReference type="Rhea" id="RHEA:10748"/>
        <dbReference type="ChEBI" id="CHEBI:15377"/>
        <dbReference type="ChEBI" id="CHEBI:15378"/>
        <dbReference type="ChEBI" id="CHEBI:16526"/>
        <dbReference type="ChEBI" id="CHEBI:17544"/>
        <dbReference type="EC" id="4.2.1.1"/>
    </reaction>
</comment>
<evidence type="ECO:0000256" key="9">
    <source>
        <dbReference type="RuleBase" id="RU003956"/>
    </source>
</evidence>
<evidence type="ECO:0000256" key="8">
    <source>
        <dbReference type="PIRSR" id="PIRSR601765-1"/>
    </source>
</evidence>
<organism evidence="11 12">
    <name type="scientific">Batrachochytrium dendrobatidis (strain JAM81 / FGSC 10211)</name>
    <name type="common">Frog chytrid fungus</name>
    <dbReference type="NCBI Taxonomy" id="684364"/>
    <lineage>
        <taxon>Eukaryota</taxon>
        <taxon>Fungi</taxon>
        <taxon>Fungi incertae sedis</taxon>
        <taxon>Chytridiomycota</taxon>
        <taxon>Chytridiomycota incertae sedis</taxon>
        <taxon>Chytridiomycetes</taxon>
        <taxon>Rhizophydiales</taxon>
        <taxon>Rhizophydiales incertae sedis</taxon>
        <taxon>Batrachochytrium</taxon>
    </lineage>
</organism>
<dbReference type="PROSITE" id="PS00705">
    <property type="entry name" value="PROK_CO2_ANHYDRASE_2"/>
    <property type="match status" value="1"/>
</dbReference>
<evidence type="ECO:0000256" key="5">
    <source>
        <dbReference type="ARBA" id="ARBA00022833"/>
    </source>
</evidence>
<feature type="region of interest" description="Disordered" evidence="10">
    <location>
        <begin position="1"/>
        <end position="22"/>
    </location>
</feature>
<keyword evidence="5 8" id="KW-0862">Zinc</keyword>
<proteinExistence type="inferred from homology"/>
<dbReference type="EC" id="4.2.1.1" evidence="3 9"/>
<dbReference type="PANTHER" id="PTHR11002:SF76">
    <property type="entry name" value="CARBONIC ANHYDRASE"/>
    <property type="match status" value="1"/>
</dbReference>
<dbReference type="AlphaFoldDB" id="F4P998"/>
<evidence type="ECO:0000256" key="4">
    <source>
        <dbReference type="ARBA" id="ARBA00022723"/>
    </source>
</evidence>
<dbReference type="STRING" id="684364.F4P998"/>
<feature type="compositionally biased region" description="Basic and acidic residues" evidence="10">
    <location>
        <begin position="1"/>
        <end position="20"/>
    </location>
</feature>
<keyword evidence="4 8" id="KW-0479">Metal-binding</keyword>
<evidence type="ECO:0000313" key="11">
    <source>
        <dbReference type="EMBL" id="EGF78141.1"/>
    </source>
</evidence>
<dbReference type="EMBL" id="GL882889">
    <property type="protein sequence ID" value="EGF78141.1"/>
    <property type="molecule type" value="Genomic_DNA"/>
</dbReference>
<reference evidence="11 12" key="1">
    <citation type="submission" date="2009-12" db="EMBL/GenBank/DDBJ databases">
        <title>The draft genome of Batrachochytrium dendrobatidis.</title>
        <authorList>
            <consortium name="US DOE Joint Genome Institute (JGI-PGF)"/>
            <person name="Kuo A."/>
            <person name="Salamov A."/>
            <person name="Schmutz J."/>
            <person name="Lucas S."/>
            <person name="Pitluck S."/>
            <person name="Rosenblum E."/>
            <person name="Stajich J."/>
            <person name="Eisen M."/>
            <person name="Grigoriev I.V."/>
        </authorList>
    </citation>
    <scope>NUCLEOTIDE SEQUENCE [LARGE SCALE GENOMIC DNA]</scope>
    <source>
        <strain evidence="12">JAM81 / FGSC 10211</strain>
    </source>
</reference>
<dbReference type="Gene3D" id="3.40.1050.10">
    <property type="entry name" value="Carbonic anhydrase"/>
    <property type="match status" value="1"/>
</dbReference>
<protein>
    <recommendedName>
        <fullName evidence="3 9">Carbonic anhydrase</fullName>
        <ecNumber evidence="3 9">4.2.1.1</ecNumber>
    </recommendedName>
    <alternativeName>
        <fullName evidence="9">Carbonate dehydratase</fullName>
    </alternativeName>
</protein>
<dbReference type="GeneID" id="18237497"/>
<feature type="compositionally biased region" description="Basic and acidic residues" evidence="10">
    <location>
        <begin position="304"/>
        <end position="325"/>
    </location>
</feature>
<keyword evidence="12" id="KW-1185">Reference proteome</keyword>
<dbReference type="InterPro" id="IPR045066">
    <property type="entry name" value="Beta_CA_cladeB"/>
</dbReference>
<dbReference type="SUPFAM" id="SSF53056">
    <property type="entry name" value="beta-carbonic anhydrase, cab"/>
    <property type="match status" value="1"/>
</dbReference>
<dbReference type="PANTHER" id="PTHR11002">
    <property type="entry name" value="CARBONIC ANHYDRASE"/>
    <property type="match status" value="1"/>
</dbReference>
<sequence length="325" mass="35957">MESEEGSLKQESKDKIENRIRTGTVTTAGRYLEHLSNPQLSQPKDTNSASIQQGRVLGTSNTDLSQVQMGKFLSGFKRFRKTYFASNTALFDSLKKAQKPKTVLLGCCDSRVDPAILTDCDPGDLFVIRNVANLVAPYGPDSGYHGVASALEFAVLVLGVENIIVLGHSKCGGISALLRGVSPDFEFIAPWVSIAQQAKEKTLKYFGDRSEEEQQRACEHASILQTIENLVTYPWIKDRLQAGQLNLTGWYFDFESGDLLGYNPESLNFEPLVQDEHPERATSARSTRASAASTSPINRTTLTADEHARSPILRRPYENIRPKSD</sequence>
<dbReference type="SMART" id="SM00947">
    <property type="entry name" value="Pro_CA"/>
    <property type="match status" value="1"/>
</dbReference>
<gene>
    <name evidence="11" type="ORF">BATDEDRAFT_20455</name>
</gene>